<keyword evidence="2" id="KW-0805">Transcription regulation</keyword>
<dbReference type="GO" id="GO:0003700">
    <property type="term" value="F:DNA-binding transcription factor activity"/>
    <property type="evidence" value="ECO:0007669"/>
    <property type="project" value="InterPro"/>
</dbReference>
<evidence type="ECO:0000259" key="6">
    <source>
        <dbReference type="PROSITE" id="PS01124"/>
    </source>
</evidence>
<feature type="domain" description="HTH araC/xylS-type" evidence="6">
    <location>
        <begin position="171"/>
        <end position="268"/>
    </location>
</feature>
<name>A1TK09_PARC0</name>
<gene>
    <name evidence="7" type="ordered locus">Aave_0696</name>
</gene>
<dbReference type="EMBL" id="CP000512">
    <property type="protein sequence ID" value="ABM31297.1"/>
    <property type="molecule type" value="Genomic_DNA"/>
</dbReference>
<dbReference type="Proteomes" id="UP000002596">
    <property type="component" value="Chromosome"/>
</dbReference>
<evidence type="ECO:0000256" key="4">
    <source>
        <dbReference type="ARBA" id="ARBA00023163"/>
    </source>
</evidence>
<evidence type="ECO:0000256" key="2">
    <source>
        <dbReference type="ARBA" id="ARBA00023015"/>
    </source>
</evidence>
<dbReference type="GO" id="GO:0043565">
    <property type="term" value="F:sequence-specific DNA binding"/>
    <property type="evidence" value="ECO:0007669"/>
    <property type="project" value="InterPro"/>
</dbReference>
<evidence type="ECO:0000256" key="1">
    <source>
        <dbReference type="ARBA" id="ARBA00022491"/>
    </source>
</evidence>
<dbReference type="AlphaFoldDB" id="A1TK09"/>
<dbReference type="InterPro" id="IPR009057">
    <property type="entry name" value="Homeodomain-like_sf"/>
</dbReference>
<sequence length="276" mass="30660">MQDNAYATSDKMTMGSDTGQRTPLLPDSVTVKVVQLPEGADFPTEQHPWGQFVYPRAGVIELTVKSNRYAAPPDFGVWLPPGTEHVARADGETSYFVLDIDADLCARLPRRASVLSVSAIAKAVFLDLQKRQVRKPQSPEDVRLMEVLIDQLSASVPVDSFLPMSSDAALRNVLEALCKNPGDSRTLVEWARYVHSTERTLARRCTRDLGMTFLEWRQRLRLSRAFAMLADGLAVQVVAQQLGYGTTSAFIAMFQKTIGTTPNTFRGRLRDGAEQR</sequence>
<organism evidence="7 8">
    <name type="scientific">Paracidovorax citrulli (strain AAC00-1)</name>
    <name type="common">Acidovorax citrulli</name>
    <dbReference type="NCBI Taxonomy" id="397945"/>
    <lineage>
        <taxon>Bacteria</taxon>
        <taxon>Pseudomonadati</taxon>
        <taxon>Pseudomonadota</taxon>
        <taxon>Betaproteobacteria</taxon>
        <taxon>Burkholderiales</taxon>
        <taxon>Comamonadaceae</taxon>
        <taxon>Paracidovorax</taxon>
    </lineage>
</organism>
<dbReference type="HOGENOM" id="CLU_000445_87_0_4"/>
<dbReference type="SUPFAM" id="SSF46689">
    <property type="entry name" value="Homeodomain-like"/>
    <property type="match status" value="1"/>
</dbReference>
<dbReference type="SMART" id="SM00342">
    <property type="entry name" value="HTH_ARAC"/>
    <property type="match status" value="1"/>
</dbReference>
<dbReference type="PANTHER" id="PTHR11019">
    <property type="entry name" value="HTH-TYPE TRANSCRIPTIONAL REGULATOR NIMR"/>
    <property type="match status" value="1"/>
</dbReference>
<dbReference type="STRING" id="397945.Aave_0696"/>
<keyword evidence="4" id="KW-0804">Transcription</keyword>
<dbReference type="InterPro" id="IPR013096">
    <property type="entry name" value="Cupin_2"/>
</dbReference>
<accession>A1TK09</accession>
<dbReference type="eggNOG" id="COG2207">
    <property type="taxonomic scope" value="Bacteria"/>
</dbReference>
<feature type="region of interest" description="Disordered" evidence="5">
    <location>
        <begin position="1"/>
        <end position="22"/>
    </location>
</feature>
<dbReference type="PROSITE" id="PS01124">
    <property type="entry name" value="HTH_ARAC_FAMILY_2"/>
    <property type="match status" value="1"/>
</dbReference>
<dbReference type="InterPro" id="IPR018060">
    <property type="entry name" value="HTH_AraC"/>
</dbReference>
<evidence type="ECO:0000256" key="3">
    <source>
        <dbReference type="ARBA" id="ARBA00023125"/>
    </source>
</evidence>
<dbReference type="RefSeq" id="WP_011793865.1">
    <property type="nucleotide sequence ID" value="NC_008752.1"/>
</dbReference>
<evidence type="ECO:0000313" key="8">
    <source>
        <dbReference type="Proteomes" id="UP000002596"/>
    </source>
</evidence>
<dbReference type="PANTHER" id="PTHR11019:SF190">
    <property type="entry name" value="ARAC-FAMILY REGULATORY PROTEIN"/>
    <property type="match status" value="1"/>
</dbReference>
<dbReference type="PROSITE" id="PS00041">
    <property type="entry name" value="HTH_ARAC_FAMILY_1"/>
    <property type="match status" value="1"/>
</dbReference>
<dbReference type="KEGG" id="aav:Aave_0696"/>
<feature type="compositionally biased region" description="Polar residues" evidence="5">
    <location>
        <begin position="1"/>
        <end position="21"/>
    </location>
</feature>
<reference evidence="7 8" key="1">
    <citation type="submission" date="2006-12" db="EMBL/GenBank/DDBJ databases">
        <title>Complete sequence of Acidovorax avenae subsp. citrulli AAC00-1.</title>
        <authorList>
            <consortium name="US DOE Joint Genome Institute"/>
            <person name="Copeland A."/>
            <person name="Lucas S."/>
            <person name="Lapidus A."/>
            <person name="Barry K."/>
            <person name="Detter J.C."/>
            <person name="Glavina del Rio T."/>
            <person name="Dalin E."/>
            <person name="Tice H."/>
            <person name="Pitluck S."/>
            <person name="Kiss H."/>
            <person name="Brettin T."/>
            <person name="Bruce D."/>
            <person name="Han C."/>
            <person name="Tapia R."/>
            <person name="Gilna P."/>
            <person name="Schmutz J."/>
            <person name="Larimer F."/>
            <person name="Land M."/>
            <person name="Hauser L."/>
            <person name="Kyrpides N."/>
            <person name="Kim E."/>
            <person name="Stahl D."/>
            <person name="Richardson P."/>
        </authorList>
    </citation>
    <scope>NUCLEOTIDE SEQUENCE [LARGE SCALE GENOMIC DNA]</scope>
    <source>
        <strain evidence="7 8">AAC00-1</strain>
    </source>
</reference>
<dbReference type="Pfam" id="PF12833">
    <property type="entry name" value="HTH_18"/>
    <property type="match status" value="1"/>
</dbReference>
<dbReference type="InterPro" id="IPR018062">
    <property type="entry name" value="HTH_AraC-typ_CS"/>
</dbReference>
<keyword evidence="3" id="KW-0238">DNA-binding</keyword>
<dbReference type="Pfam" id="PF07883">
    <property type="entry name" value="Cupin_2"/>
    <property type="match status" value="1"/>
</dbReference>
<dbReference type="InterPro" id="IPR011051">
    <property type="entry name" value="RmlC_Cupin_sf"/>
</dbReference>
<evidence type="ECO:0000313" key="7">
    <source>
        <dbReference type="EMBL" id="ABM31297.1"/>
    </source>
</evidence>
<protein>
    <submittedName>
        <fullName evidence="7">Transcriptional regulator, AraC family</fullName>
    </submittedName>
</protein>
<dbReference type="Gene3D" id="1.10.10.60">
    <property type="entry name" value="Homeodomain-like"/>
    <property type="match status" value="1"/>
</dbReference>
<dbReference type="CDD" id="cd06124">
    <property type="entry name" value="cupin_NimR-like_N"/>
    <property type="match status" value="1"/>
</dbReference>
<dbReference type="InterPro" id="IPR014710">
    <property type="entry name" value="RmlC-like_jellyroll"/>
</dbReference>
<proteinExistence type="predicted"/>
<dbReference type="FunFam" id="1.10.10.60:FF:000132">
    <property type="entry name" value="AraC family transcriptional regulator"/>
    <property type="match status" value="1"/>
</dbReference>
<evidence type="ECO:0000256" key="5">
    <source>
        <dbReference type="SAM" id="MobiDB-lite"/>
    </source>
</evidence>
<keyword evidence="1" id="KW-0678">Repressor</keyword>
<dbReference type="Gene3D" id="2.60.120.10">
    <property type="entry name" value="Jelly Rolls"/>
    <property type="match status" value="1"/>
</dbReference>
<dbReference type="SUPFAM" id="SSF51182">
    <property type="entry name" value="RmlC-like cupins"/>
    <property type="match status" value="1"/>
</dbReference>